<comment type="caution">
    <text evidence="1">The sequence shown here is derived from an EMBL/GenBank/DDBJ whole genome shotgun (WGS) entry which is preliminary data.</text>
</comment>
<dbReference type="AlphaFoldDB" id="A0A5J4W908"/>
<evidence type="ECO:0000313" key="1">
    <source>
        <dbReference type="EMBL" id="KAA6391394.1"/>
    </source>
</evidence>
<evidence type="ECO:0000313" key="2">
    <source>
        <dbReference type="Proteomes" id="UP000324800"/>
    </source>
</evidence>
<sequence length="86" mass="10283">MEKLEEQMELFDYWMLQWYIEESDQQTKTDDIRIIGKCYKEMDVDIISQHDIAAAAECNPSLVFRMLSNTLKKIIEKRICTSFRRG</sequence>
<organism evidence="1 2">
    <name type="scientific">Streblomastix strix</name>
    <dbReference type="NCBI Taxonomy" id="222440"/>
    <lineage>
        <taxon>Eukaryota</taxon>
        <taxon>Metamonada</taxon>
        <taxon>Preaxostyla</taxon>
        <taxon>Oxymonadida</taxon>
        <taxon>Streblomastigidae</taxon>
        <taxon>Streblomastix</taxon>
    </lineage>
</organism>
<gene>
    <name evidence="1" type="ORF">EZS28_013077</name>
</gene>
<name>A0A5J4W908_9EUKA</name>
<accession>A0A5J4W908</accession>
<dbReference type="Proteomes" id="UP000324800">
    <property type="component" value="Unassembled WGS sequence"/>
</dbReference>
<reference evidence="1 2" key="1">
    <citation type="submission" date="2019-03" db="EMBL/GenBank/DDBJ databases">
        <title>Single cell metagenomics reveals metabolic interactions within the superorganism composed of flagellate Streblomastix strix and complex community of Bacteroidetes bacteria on its surface.</title>
        <authorList>
            <person name="Treitli S.C."/>
            <person name="Kolisko M."/>
            <person name="Husnik F."/>
            <person name="Keeling P."/>
            <person name="Hampl V."/>
        </authorList>
    </citation>
    <scope>NUCLEOTIDE SEQUENCE [LARGE SCALE GENOMIC DNA]</scope>
    <source>
        <strain evidence="1">ST1C</strain>
    </source>
</reference>
<dbReference type="EMBL" id="SNRW01002895">
    <property type="protein sequence ID" value="KAA6391394.1"/>
    <property type="molecule type" value="Genomic_DNA"/>
</dbReference>
<proteinExistence type="predicted"/>
<protein>
    <submittedName>
        <fullName evidence="1">Uncharacterized protein</fullName>
    </submittedName>
</protein>